<dbReference type="GO" id="GO:0009401">
    <property type="term" value="P:phosphoenolpyruvate-dependent sugar phosphotransferase system"/>
    <property type="evidence" value="ECO:0007669"/>
    <property type="project" value="TreeGrafter"/>
</dbReference>
<evidence type="ECO:0000256" key="1">
    <source>
        <dbReference type="ARBA" id="ARBA00005007"/>
    </source>
</evidence>
<dbReference type="Proteomes" id="UP000479335">
    <property type="component" value="Unassembled WGS sequence"/>
</dbReference>
<dbReference type="InterPro" id="IPR050303">
    <property type="entry name" value="GatZ_KbaZ_carbometab"/>
</dbReference>
<dbReference type="GO" id="GO:0005886">
    <property type="term" value="C:plasma membrane"/>
    <property type="evidence" value="ECO:0007669"/>
    <property type="project" value="TreeGrafter"/>
</dbReference>
<dbReference type="EMBL" id="WWCN01000008">
    <property type="protein sequence ID" value="MYM23809.1"/>
    <property type="molecule type" value="Genomic_DNA"/>
</dbReference>
<dbReference type="Gene3D" id="3.20.20.70">
    <property type="entry name" value="Aldolase class I"/>
    <property type="match status" value="1"/>
</dbReference>
<dbReference type="GO" id="GO:0005975">
    <property type="term" value="P:carbohydrate metabolic process"/>
    <property type="evidence" value="ECO:0007669"/>
    <property type="project" value="InterPro"/>
</dbReference>
<accession>A0A6L8K8I2</accession>
<dbReference type="PANTHER" id="PTHR32502">
    <property type="entry name" value="N-ACETYLGALACTOSAMINE PERMEASE II COMPONENT-RELATED"/>
    <property type="match status" value="1"/>
</dbReference>
<dbReference type="Pfam" id="PF08013">
    <property type="entry name" value="GatZ_KbaZ-like"/>
    <property type="match status" value="1"/>
</dbReference>
<evidence type="ECO:0000313" key="3">
    <source>
        <dbReference type="Proteomes" id="UP000479335"/>
    </source>
</evidence>
<dbReference type="PIRSF" id="PIRSF009264">
    <property type="entry name" value="TagBP_ald_AgaZ"/>
    <property type="match status" value="1"/>
</dbReference>
<gene>
    <name evidence="2" type="ORF">GTP46_14235</name>
</gene>
<sequence length="431" mass="46203">MSPIQNLIRQHHAGNAVGLPSVCCANPQVLQAAMEVALAHGVPLLVEATSNQVDQFGGYTGMTPADYIAYVRALARKAGLPQERLILGGDHLGPNTWQHLPPEQAMANARDLIAAYVRAGFHKIHLDCSMACAGDATPLPDAIVAARSADLAQVAEQAALAADLPPPVYIIGTEVPIPGGEASLAGGLQVTRPDAAETTLAAHAIAFAECGLHGAWQRVVALVVQPGVDFDHSTVHHYAPAEAAPLSAFIAEHPGLVYEAHSTDYQSERALHALVRDRFAILKVGPAATNALREASFALAAIEDALVPVEQRSHLAAVLERCMLEQPRHWQKHYSGSPDHLRMLRKYALSDRSRYYWGEPAVTQALERLHHNLDGLDLPLPLISQYLPEQVEAVLDGSLPARAADLARHKVGLVLARYVRACHANAAEALC</sequence>
<keyword evidence="3" id="KW-1185">Reference proteome</keyword>
<name>A0A6L8K8I2_9BURK</name>
<evidence type="ECO:0000313" key="2">
    <source>
        <dbReference type="EMBL" id="MYM23809.1"/>
    </source>
</evidence>
<proteinExistence type="predicted"/>
<comment type="pathway">
    <text evidence="1">Carbohydrate metabolism.</text>
</comment>
<dbReference type="SUPFAM" id="SSF51569">
    <property type="entry name" value="Aldolase"/>
    <property type="match status" value="1"/>
</dbReference>
<organism evidence="2 3">
    <name type="scientific">Duganella flavida</name>
    <dbReference type="NCBI Taxonomy" id="2692175"/>
    <lineage>
        <taxon>Bacteria</taxon>
        <taxon>Pseudomonadati</taxon>
        <taxon>Pseudomonadota</taxon>
        <taxon>Betaproteobacteria</taxon>
        <taxon>Burkholderiales</taxon>
        <taxon>Oxalobacteraceae</taxon>
        <taxon>Telluria group</taxon>
        <taxon>Duganella</taxon>
    </lineage>
</organism>
<dbReference type="Gene3D" id="1.10.400.20">
    <property type="entry name" value="putative tagatose 6-phosphate kinase domain like"/>
    <property type="match status" value="1"/>
</dbReference>
<dbReference type="InterPro" id="IPR012062">
    <property type="entry name" value="GatZ/KbaZ-like"/>
</dbReference>
<comment type="caution">
    <text evidence="2">The sequence shown here is derived from an EMBL/GenBank/DDBJ whole genome shotgun (WGS) entry which is preliminary data.</text>
</comment>
<dbReference type="NCBIfam" id="TIGR02810">
    <property type="entry name" value="agaZ_gatZ"/>
    <property type="match status" value="1"/>
</dbReference>
<dbReference type="GO" id="GO:0009025">
    <property type="term" value="F:tagatose-bisphosphate aldolase activity"/>
    <property type="evidence" value="ECO:0007669"/>
    <property type="project" value="UniProtKB-EC"/>
</dbReference>
<dbReference type="AlphaFoldDB" id="A0A6L8K8I2"/>
<keyword evidence="2" id="KW-0456">Lyase</keyword>
<dbReference type="InterPro" id="IPR013785">
    <property type="entry name" value="Aldolase_TIM"/>
</dbReference>
<dbReference type="PANTHER" id="PTHR32502:SF2">
    <property type="entry name" value="D-TAGATOSE-1,6-BISPHOSPHATE ALDOLASE SUBUNIT KBAZ"/>
    <property type="match status" value="1"/>
</dbReference>
<protein>
    <submittedName>
        <fullName evidence="2">D-tagatose-bisphosphate aldolase, class II, non-catalytic subunit</fullName>
        <ecNumber evidence="2">4.1.2.40</ecNumber>
    </submittedName>
</protein>
<reference evidence="2 3" key="1">
    <citation type="submission" date="2019-12" db="EMBL/GenBank/DDBJ databases">
        <title>Novel species isolated from a subtropical stream in China.</title>
        <authorList>
            <person name="Lu H."/>
        </authorList>
    </citation>
    <scope>NUCLEOTIDE SEQUENCE [LARGE SCALE GENOMIC DNA]</scope>
    <source>
        <strain evidence="2 3">FT135W</strain>
    </source>
</reference>
<dbReference type="EC" id="4.1.2.40" evidence="2"/>